<organism evidence="1 2">
    <name type="scientific">Linum trigynum</name>
    <dbReference type="NCBI Taxonomy" id="586398"/>
    <lineage>
        <taxon>Eukaryota</taxon>
        <taxon>Viridiplantae</taxon>
        <taxon>Streptophyta</taxon>
        <taxon>Embryophyta</taxon>
        <taxon>Tracheophyta</taxon>
        <taxon>Spermatophyta</taxon>
        <taxon>Magnoliopsida</taxon>
        <taxon>eudicotyledons</taxon>
        <taxon>Gunneridae</taxon>
        <taxon>Pentapetalae</taxon>
        <taxon>rosids</taxon>
        <taxon>fabids</taxon>
        <taxon>Malpighiales</taxon>
        <taxon>Linaceae</taxon>
        <taxon>Linum</taxon>
    </lineage>
</organism>
<accession>A0AAV2EJI6</accession>
<reference evidence="1 2" key="1">
    <citation type="submission" date="2024-04" db="EMBL/GenBank/DDBJ databases">
        <authorList>
            <person name="Fracassetti M."/>
        </authorList>
    </citation>
    <scope>NUCLEOTIDE SEQUENCE [LARGE SCALE GENOMIC DNA]</scope>
</reference>
<dbReference type="Proteomes" id="UP001497516">
    <property type="component" value="Chromosome 5"/>
</dbReference>
<evidence type="ECO:0008006" key="3">
    <source>
        <dbReference type="Google" id="ProtNLM"/>
    </source>
</evidence>
<gene>
    <name evidence="1" type="ORF">LTRI10_LOCUS27208</name>
</gene>
<dbReference type="PROSITE" id="PS51257">
    <property type="entry name" value="PROKAR_LIPOPROTEIN"/>
    <property type="match status" value="1"/>
</dbReference>
<evidence type="ECO:0000313" key="1">
    <source>
        <dbReference type="EMBL" id="CAL1386121.1"/>
    </source>
</evidence>
<protein>
    <recommendedName>
        <fullName evidence="3">Secreted protein</fullName>
    </recommendedName>
</protein>
<name>A0AAV2EJI6_9ROSI</name>
<dbReference type="EMBL" id="OZ034818">
    <property type="protein sequence ID" value="CAL1386121.1"/>
    <property type="molecule type" value="Genomic_DNA"/>
</dbReference>
<sequence>MLPLRQTTSALSNSDAGASVCGGVASVSGGVACVCGRVASVWGDDGVAVWFFGREWWLLGEGCGGKKKKKKKIRNERWPLGF</sequence>
<dbReference type="AlphaFoldDB" id="A0AAV2EJI6"/>
<evidence type="ECO:0000313" key="2">
    <source>
        <dbReference type="Proteomes" id="UP001497516"/>
    </source>
</evidence>
<proteinExistence type="predicted"/>
<keyword evidence="2" id="KW-1185">Reference proteome</keyword>